<sequence>MRAIAHCVNTSRRLLCRILPHPIEQKLLPLSVSVSVLRRARTGPLPSQLRSYVRTPPPNRRPNGQTSASATTKFTDNERGFDPRYTTQADINRSGRDRPPRDHEITDPQIMVIDDGAIEGPLSTSFVLTRIEDHESLRMIKPYVPADPAEDRPECQYAVCKIVNKIDEYERRRELREQKKTSAGKPKTKELELTWSIGAHDLGFKMKQMSGFLTRGCKVEVLVAKKKGGRQADRKEAEAVVARLREEVEENGAREAKPATGSPGGTMRFYLEGKTGR</sequence>
<keyword evidence="3" id="KW-0648">Protein biosynthesis</keyword>
<dbReference type="EMBL" id="SRPY01000449">
    <property type="protein sequence ID" value="KAG5923478.1"/>
    <property type="molecule type" value="Genomic_DNA"/>
</dbReference>
<reference evidence="6" key="1">
    <citation type="journal article" date="2020" name="bioRxiv">
        <title>Whole genome comparisons of ergot fungi reveals the divergence and evolution of species within the genus Claviceps are the result of varying mechanisms driving genome evolution and host range expansion.</title>
        <authorList>
            <person name="Wyka S.A."/>
            <person name="Mondo S.J."/>
            <person name="Liu M."/>
            <person name="Dettman J."/>
            <person name="Nalam V."/>
            <person name="Broders K.D."/>
        </authorList>
    </citation>
    <scope>NUCLEOTIDE SEQUENCE</scope>
    <source>
        <strain evidence="6">CCC 489</strain>
    </source>
</reference>
<dbReference type="GO" id="GO:0043022">
    <property type="term" value="F:ribosome binding"/>
    <property type="evidence" value="ECO:0007669"/>
    <property type="project" value="TreeGrafter"/>
</dbReference>
<protein>
    <recommendedName>
        <fullName evidence="5">Translation initiation factor 3 C-terminal domain-containing protein</fullName>
    </recommendedName>
</protein>
<feature type="domain" description="Translation initiation factor 3 C-terminal" evidence="5">
    <location>
        <begin position="187"/>
        <end position="268"/>
    </location>
</feature>
<evidence type="ECO:0000256" key="1">
    <source>
        <dbReference type="ARBA" id="ARBA00005439"/>
    </source>
</evidence>
<dbReference type="InterPro" id="IPR036788">
    <property type="entry name" value="T_IF-3_C_sf"/>
</dbReference>
<dbReference type="Gene3D" id="3.30.110.10">
    <property type="entry name" value="Translation initiation factor 3 (IF-3), C-terminal domain"/>
    <property type="match status" value="1"/>
</dbReference>
<gene>
    <name evidence="6" type="ORF">E4U42_004955</name>
</gene>
<feature type="compositionally biased region" description="Polar residues" evidence="4">
    <location>
        <begin position="62"/>
        <end position="74"/>
    </location>
</feature>
<dbReference type="SUPFAM" id="SSF55200">
    <property type="entry name" value="Translation initiation factor IF3, C-terminal domain"/>
    <property type="match status" value="1"/>
</dbReference>
<dbReference type="GO" id="GO:0032790">
    <property type="term" value="P:ribosome disassembly"/>
    <property type="evidence" value="ECO:0007669"/>
    <property type="project" value="TreeGrafter"/>
</dbReference>
<evidence type="ECO:0000256" key="2">
    <source>
        <dbReference type="ARBA" id="ARBA00022540"/>
    </source>
</evidence>
<comment type="caution">
    <text evidence="6">The sequence shown here is derived from an EMBL/GenBank/DDBJ whole genome shotgun (WGS) entry which is preliminary data.</text>
</comment>
<organism evidence="6 7">
    <name type="scientific">Claviceps africana</name>
    <dbReference type="NCBI Taxonomy" id="83212"/>
    <lineage>
        <taxon>Eukaryota</taxon>
        <taxon>Fungi</taxon>
        <taxon>Dikarya</taxon>
        <taxon>Ascomycota</taxon>
        <taxon>Pezizomycotina</taxon>
        <taxon>Sordariomycetes</taxon>
        <taxon>Hypocreomycetidae</taxon>
        <taxon>Hypocreales</taxon>
        <taxon>Clavicipitaceae</taxon>
        <taxon>Claviceps</taxon>
    </lineage>
</organism>
<feature type="region of interest" description="Disordered" evidence="4">
    <location>
        <begin position="47"/>
        <end position="106"/>
    </location>
</feature>
<evidence type="ECO:0000259" key="5">
    <source>
        <dbReference type="Pfam" id="PF00707"/>
    </source>
</evidence>
<feature type="region of interest" description="Disordered" evidence="4">
    <location>
        <begin position="248"/>
        <end position="277"/>
    </location>
</feature>
<dbReference type="GO" id="GO:0003743">
    <property type="term" value="F:translation initiation factor activity"/>
    <property type="evidence" value="ECO:0007669"/>
    <property type="project" value="UniProtKB-KW"/>
</dbReference>
<dbReference type="Pfam" id="PF00707">
    <property type="entry name" value="IF3_C"/>
    <property type="match status" value="1"/>
</dbReference>
<dbReference type="InterPro" id="IPR001288">
    <property type="entry name" value="Translation_initiation_fac_3"/>
</dbReference>
<dbReference type="OrthoDB" id="21573at2759"/>
<dbReference type="GO" id="GO:0005739">
    <property type="term" value="C:mitochondrion"/>
    <property type="evidence" value="ECO:0007669"/>
    <property type="project" value="TreeGrafter"/>
</dbReference>
<evidence type="ECO:0000256" key="3">
    <source>
        <dbReference type="ARBA" id="ARBA00022917"/>
    </source>
</evidence>
<dbReference type="GO" id="GO:0070124">
    <property type="term" value="P:mitochondrial translational initiation"/>
    <property type="evidence" value="ECO:0007669"/>
    <property type="project" value="TreeGrafter"/>
</dbReference>
<dbReference type="PANTHER" id="PTHR10938:SF0">
    <property type="entry name" value="TRANSLATION INITIATION FACTOR IF-3, MITOCHONDRIAL"/>
    <property type="match status" value="1"/>
</dbReference>
<dbReference type="AlphaFoldDB" id="A0A8K0J5G5"/>
<dbReference type="PANTHER" id="PTHR10938">
    <property type="entry name" value="TRANSLATION INITIATION FACTOR IF-3"/>
    <property type="match status" value="1"/>
</dbReference>
<feature type="compositionally biased region" description="Basic and acidic residues" evidence="4">
    <location>
        <begin position="248"/>
        <end position="257"/>
    </location>
</feature>
<feature type="compositionally biased region" description="Basic and acidic residues" evidence="4">
    <location>
        <begin position="93"/>
        <end position="106"/>
    </location>
</feature>
<evidence type="ECO:0000256" key="4">
    <source>
        <dbReference type="SAM" id="MobiDB-lite"/>
    </source>
</evidence>
<dbReference type="Proteomes" id="UP000811619">
    <property type="component" value="Unassembled WGS sequence"/>
</dbReference>
<keyword evidence="2" id="KW-0396">Initiation factor</keyword>
<comment type="similarity">
    <text evidence="1">Belongs to the IF-3 family.</text>
</comment>
<accession>A0A8K0J5G5</accession>
<proteinExistence type="inferred from homology"/>
<evidence type="ECO:0000313" key="7">
    <source>
        <dbReference type="Proteomes" id="UP000811619"/>
    </source>
</evidence>
<keyword evidence="7" id="KW-1185">Reference proteome</keyword>
<name>A0A8K0J5G5_9HYPO</name>
<dbReference type="InterPro" id="IPR019815">
    <property type="entry name" value="Translation_initiation_fac_3_C"/>
</dbReference>
<evidence type="ECO:0000313" key="6">
    <source>
        <dbReference type="EMBL" id="KAG5923478.1"/>
    </source>
</evidence>